<evidence type="ECO:0000313" key="1">
    <source>
        <dbReference type="EMBL" id="KKL78974.1"/>
    </source>
</evidence>
<proteinExistence type="predicted"/>
<gene>
    <name evidence="1" type="ORF">LCGC14_2019490</name>
</gene>
<reference evidence="1" key="1">
    <citation type="journal article" date="2015" name="Nature">
        <title>Complex archaea that bridge the gap between prokaryotes and eukaryotes.</title>
        <authorList>
            <person name="Spang A."/>
            <person name="Saw J.H."/>
            <person name="Jorgensen S.L."/>
            <person name="Zaremba-Niedzwiedzka K."/>
            <person name="Martijn J."/>
            <person name="Lind A.E."/>
            <person name="van Eijk R."/>
            <person name="Schleper C."/>
            <person name="Guy L."/>
            <person name="Ettema T.J."/>
        </authorList>
    </citation>
    <scope>NUCLEOTIDE SEQUENCE</scope>
</reference>
<dbReference type="AlphaFoldDB" id="A0A0F9EY74"/>
<organism evidence="1">
    <name type="scientific">marine sediment metagenome</name>
    <dbReference type="NCBI Taxonomy" id="412755"/>
    <lineage>
        <taxon>unclassified sequences</taxon>
        <taxon>metagenomes</taxon>
        <taxon>ecological metagenomes</taxon>
    </lineage>
</organism>
<sequence length="72" mass="8364">GMGKSDIAEVTDKVLEIIMAKKEVKRSEILRFLYGDIDIWTLEQVEKVLYGMKVIDVNHLIEEKDTLYKYTG</sequence>
<dbReference type="EMBL" id="LAZR01023302">
    <property type="protein sequence ID" value="KKL78974.1"/>
    <property type="molecule type" value="Genomic_DNA"/>
</dbReference>
<protein>
    <submittedName>
        <fullName evidence="1">Uncharacterized protein</fullName>
    </submittedName>
</protein>
<comment type="caution">
    <text evidence="1">The sequence shown here is derived from an EMBL/GenBank/DDBJ whole genome shotgun (WGS) entry which is preliminary data.</text>
</comment>
<name>A0A0F9EY74_9ZZZZ</name>
<accession>A0A0F9EY74</accession>
<feature type="non-terminal residue" evidence="1">
    <location>
        <position position="1"/>
    </location>
</feature>